<feature type="transmembrane region" description="Helical" evidence="1">
    <location>
        <begin position="46"/>
        <end position="65"/>
    </location>
</feature>
<keyword evidence="1" id="KW-0812">Transmembrane</keyword>
<reference evidence="3 4" key="1">
    <citation type="submission" date="2023-02" db="EMBL/GenBank/DDBJ databases">
        <title>Devosia algicola sp. nov., isolated from the phycosphere of marine algae.</title>
        <authorList>
            <person name="Kim J.M."/>
            <person name="Lee J.K."/>
            <person name="Choi B.J."/>
            <person name="Bayburt H."/>
            <person name="Jeon C.O."/>
        </authorList>
    </citation>
    <scope>NUCLEOTIDE SEQUENCE [LARGE SCALE GENOMIC DNA]</scope>
    <source>
        <strain evidence="3 4">G20-9</strain>
    </source>
</reference>
<accession>A0ABY7YNJ5</accession>
<feature type="transmembrane region" description="Helical" evidence="1">
    <location>
        <begin position="118"/>
        <end position="135"/>
    </location>
</feature>
<keyword evidence="4" id="KW-1185">Reference proteome</keyword>
<proteinExistence type="predicted"/>
<evidence type="ECO:0000313" key="4">
    <source>
        <dbReference type="Proteomes" id="UP001220530"/>
    </source>
</evidence>
<dbReference type="Proteomes" id="UP001220530">
    <property type="component" value="Chromosome"/>
</dbReference>
<evidence type="ECO:0000259" key="2">
    <source>
        <dbReference type="Pfam" id="PF07331"/>
    </source>
</evidence>
<organism evidence="3 4">
    <name type="scientific">Devosia algicola</name>
    <dbReference type="NCBI Taxonomy" id="3026418"/>
    <lineage>
        <taxon>Bacteria</taxon>
        <taxon>Pseudomonadati</taxon>
        <taxon>Pseudomonadota</taxon>
        <taxon>Alphaproteobacteria</taxon>
        <taxon>Hyphomicrobiales</taxon>
        <taxon>Devosiaceae</taxon>
        <taxon>Devosia</taxon>
    </lineage>
</organism>
<feature type="domain" description="DUF1468" evidence="2">
    <location>
        <begin position="12"/>
        <end position="162"/>
    </location>
</feature>
<feature type="transmembrane region" description="Helical" evidence="1">
    <location>
        <begin position="95"/>
        <end position="112"/>
    </location>
</feature>
<feature type="transmembrane region" description="Helical" evidence="1">
    <location>
        <begin position="142"/>
        <end position="161"/>
    </location>
</feature>
<feature type="transmembrane region" description="Helical" evidence="1">
    <location>
        <begin position="9"/>
        <end position="26"/>
    </location>
</feature>
<dbReference type="Pfam" id="PF07331">
    <property type="entry name" value="TctB"/>
    <property type="match status" value="1"/>
</dbReference>
<dbReference type="InterPro" id="IPR009936">
    <property type="entry name" value="DUF1468"/>
</dbReference>
<keyword evidence="1" id="KW-0472">Membrane</keyword>
<keyword evidence="1" id="KW-1133">Transmembrane helix</keyword>
<gene>
    <name evidence="3" type="ORF">PSQ19_01310</name>
</gene>
<dbReference type="RefSeq" id="WP_282219296.1">
    <property type="nucleotide sequence ID" value="NZ_CP118246.1"/>
</dbReference>
<name>A0ABY7YNJ5_9HYPH</name>
<protein>
    <submittedName>
        <fullName evidence="3">Tripartite tricarboxylate transporter TctB family protein</fullName>
    </submittedName>
</protein>
<evidence type="ECO:0000313" key="3">
    <source>
        <dbReference type="EMBL" id="WDR02894.1"/>
    </source>
</evidence>
<evidence type="ECO:0000256" key="1">
    <source>
        <dbReference type="SAM" id="Phobius"/>
    </source>
</evidence>
<sequence>MNPTQMDKLDFVSSLVLTIFGVGVLVESLRLPRLEHLKVNPFTVPGIVPGVLGLLLAICGLAILVRSIRRGGWRLGLTGQNTASWARSGPVQRSAVTLVLTLGYALVLFPQVPFRFSTPLFVFAFIVTAEAMALGRWPKWQALVTGLVLAILAGLAIGYVFQEPVLCPTSGRVRTCCLACAMKSCATSAFQINAKWPLNLATRGLKLPRSRWLPIPFRSAINSC</sequence>
<dbReference type="EMBL" id="CP118246">
    <property type="protein sequence ID" value="WDR02894.1"/>
    <property type="molecule type" value="Genomic_DNA"/>
</dbReference>